<dbReference type="InterPro" id="IPR002524">
    <property type="entry name" value="Cation_efflux"/>
</dbReference>
<accession>U3P8J1</accession>
<keyword evidence="4 8" id="KW-0812">Transmembrane</keyword>
<dbReference type="Gene3D" id="1.20.1510.10">
    <property type="entry name" value="Cation efflux protein transmembrane domain"/>
    <property type="match status" value="1"/>
</dbReference>
<evidence type="ECO:0000256" key="8">
    <source>
        <dbReference type="SAM" id="Phobius"/>
    </source>
</evidence>
<evidence type="ECO:0008006" key="13">
    <source>
        <dbReference type="Google" id="ProtNLM"/>
    </source>
</evidence>
<keyword evidence="7 8" id="KW-0472">Membrane</keyword>
<dbReference type="InterPro" id="IPR027470">
    <property type="entry name" value="Cation_efflux_CTD"/>
</dbReference>
<dbReference type="Pfam" id="PF16916">
    <property type="entry name" value="ZT_dimer"/>
    <property type="match status" value="1"/>
</dbReference>
<dbReference type="NCBIfam" id="TIGR01297">
    <property type="entry name" value="CDF"/>
    <property type="match status" value="1"/>
</dbReference>
<dbReference type="GO" id="GO:0005385">
    <property type="term" value="F:zinc ion transmembrane transporter activity"/>
    <property type="evidence" value="ECO:0007669"/>
    <property type="project" value="TreeGrafter"/>
</dbReference>
<feature type="transmembrane region" description="Helical" evidence="8">
    <location>
        <begin position="27"/>
        <end position="50"/>
    </location>
</feature>
<comment type="subcellular location">
    <subcellularLocation>
        <location evidence="1">Membrane</location>
        <topology evidence="1">Multi-pass membrane protein</topology>
    </subcellularLocation>
</comment>
<evidence type="ECO:0000256" key="5">
    <source>
        <dbReference type="ARBA" id="ARBA00022989"/>
    </source>
</evidence>
<evidence type="ECO:0000256" key="2">
    <source>
        <dbReference type="ARBA" id="ARBA00008873"/>
    </source>
</evidence>
<dbReference type="GO" id="GO:0005886">
    <property type="term" value="C:plasma membrane"/>
    <property type="evidence" value="ECO:0007669"/>
    <property type="project" value="TreeGrafter"/>
</dbReference>
<evidence type="ECO:0000313" key="12">
    <source>
        <dbReference type="Proteomes" id="UP000016743"/>
    </source>
</evidence>
<dbReference type="eggNOG" id="COG1230">
    <property type="taxonomic scope" value="Bacteria"/>
</dbReference>
<dbReference type="EMBL" id="CP006734">
    <property type="protein sequence ID" value="AGW42595.1"/>
    <property type="molecule type" value="Genomic_DNA"/>
</dbReference>
<dbReference type="STRING" id="1389489.O159_26950"/>
<dbReference type="InterPro" id="IPR027469">
    <property type="entry name" value="Cation_efflux_TMD_sf"/>
</dbReference>
<gene>
    <name evidence="11" type="ORF">O159_26950</name>
</gene>
<evidence type="ECO:0000313" key="11">
    <source>
        <dbReference type="EMBL" id="AGW42595.1"/>
    </source>
</evidence>
<evidence type="ECO:0000256" key="6">
    <source>
        <dbReference type="ARBA" id="ARBA00023065"/>
    </source>
</evidence>
<organism evidence="11 12">
    <name type="scientific">Leifsonia xyli subsp. cynodontis DSM 46306</name>
    <dbReference type="NCBI Taxonomy" id="1389489"/>
    <lineage>
        <taxon>Bacteria</taxon>
        <taxon>Bacillati</taxon>
        <taxon>Actinomycetota</taxon>
        <taxon>Actinomycetes</taxon>
        <taxon>Micrococcales</taxon>
        <taxon>Microbacteriaceae</taxon>
        <taxon>Leifsonia</taxon>
    </lineage>
</organism>
<reference evidence="11 12" key="1">
    <citation type="journal article" date="2013" name="Genome Announc.">
        <title>Complete Genome Sequence of Leifsonia xyli subsp. cynodontis Strain DSM46306, a Gram-Positive Bacterial Pathogen of Grasses.</title>
        <authorList>
            <person name="Monteiro-Vitorello C.B."/>
            <person name="Zerillo M.M."/>
            <person name="Van Sluys M.A."/>
            <person name="Camargo L.E."/>
            <person name="Kitajima J.P."/>
        </authorList>
    </citation>
    <scope>NUCLEOTIDE SEQUENCE [LARGE SCALE GENOMIC DNA]</scope>
    <source>
        <strain evidence="11 12">DSM 46306</strain>
    </source>
</reference>
<feature type="domain" description="Cation efflux protein transmembrane" evidence="9">
    <location>
        <begin position="27"/>
        <end position="216"/>
    </location>
</feature>
<dbReference type="InterPro" id="IPR058533">
    <property type="entry name" value="Cation_efflux_TM"/>
</dbReference>
<dbReference type="OrthoDB" id="9809646at2"/>
<dbReference type="Proteomes" id="UP000016743">
    <property type="component" value="Chromosome"/>
</dbReference>
<dbReference type="Pfam" id="PF01545">
    <property type="entry name" value="Cation_efflux"/>
    <property type="match status" value="1"/>
</dbReference>
<dbReference type="PANTHER" id="PTHR11562">
    <property type="entry name" value="CATION EFFLUX PROTEIN/ ZINC TRANSPORTER"/>
    <property type="match status" value="1"/>
</dbReference>
<feature type="transmembrane region" description="Helical" evidence="8">
    <location>
        <begin position="159"/>
        <end position="185"/>
    </location>
</feature>
<keyword evidence="6" id="KW-0406">Ion transport</keyword>
<protein>
    <recommendedName>
        <fullName evidence="13">Cation transporter</fullName>
    </recommendedName>
</protein>
<dbReference type="AlphaFoldDB" id="U3P8J1"/>
<dbReference type="HOGENOM" id="CLU_013430_0_0_11"/>
<dbReference type="InterPro" id="IPR050681">
    <property type="entry name" value="CDF/SLC30A"/>
</dbReference>
<evidence type="ECO:0000256" key="4">
    <source>
        <dbReference type="ARBA" id="ARBA00022692"/>
    </source>
</evidence>
<feature type="transmembrane region" description="Helical" evidence="8">
    <location>
        <begin position="62"/>
        <end position="80"/>
    </location>
</feature>
<name>U3P8J1_LEIXC</name>
<keyword evidence="3" id="KW-0813">Transport</keyword>
<evidence type="ECO:0000256" key="7">
    <source>
        <dbReference type="ARBA" id="ARBA00023136"/>
    </source>
</evidence>
<dbReference type="PATRIC" id="fig|1389489.3.peg.2586"/>
<feature type="domain" description="Cation efflux protein cytoplasmic" evidence="10">
    <location>
        <begin position="220"/>
        <end position="300"/>
    </location>
</feature>
<comment type="similarity">
    <text evidence="2">Belongs to the cation diffusion facilitator (CDF) transporter (TC 2.A.4) family. SLC30A subfamily.</text>
</comment>
<dbReference type="SUPFAM" id="SSF161111">
    <property type="entry name" value="Cation efflux protein transmembrane domain-like"/>
    <property type="match status" value="1"/>
</dbReference>
<dbReference type="InterPro" id="IPR036837">
    <property type="entry name" value="Cation_efflux_CTD_sf"/>
</dbReference>
<feature type="transmembrane region" description="Helical" evidence="8">
    <location>
        <begin position="130"/>
        <end position="147"/>
    </location>
</feature>
<evidence type="ECO:0000256" key="3">
    <source>
        <dbReference type="ARBA" id="ARBA00022448"/>
    </source>
</evidence>
<sequence length="312" mass="33138">MAHDHDHGGPAPAFGEGARRHRIRLGIALGITAVILIAEIAGTVLTGSLALLVDAGHMLTDVGGLAMALVASFLSTRPATSRRTWGYRRAEVLAATAQAAVLLAVGAFVIVEGVRRLFEPPEVPSGELLVFGVIGLVGNAASLLVLASSRRENFNLRAAFLEVLNDAIGSVAVIVAAVLIAVTGWGGADSLAALLIGALILPRAFRLLRETTNVLLESTPPGLDLDSVRDHILNVPDVREVHDLHATQIATGLPVLTAHVIVEPESFENGRLPVLLHKLQECVATHFEVSVEHSTFQFEPPQHSQHEQRGHE</sequence>
<keyword evidence="12" id="KW-1185">Reference proteome</keyword>
<evidence type="ECO:0000259" key="9">
    <source>
        <dbReference type="Pfam" id="PF01545"/>
    </source>
</evidence>
<dbReference type="RefSeq" id="WP_021756060.1">
    <property type="nucleotide sequence ID" value="NC_022438.1"/>
</dbReference>
<keyword evidence="5 8" id="KW-1133">Transmembrane helix</keyword>
<dbReference type="PANTHER" id="PTHR11562:SF17">
    <property type="entry name" value="RE54080P-RELATED"/>
    <property type="match status" value="1"/>
</dbReference>
<feature type="transmembrane region" description="Helical" evidence="8">
    <location>
        <begin position="92"/>
        <end position="110"/>
    </location>
</feature>
<evidence type="ECO:0000256" key="1">
    <source>
        <dbReference type="ARBA" id="ARBA00004141"/>
    </source>
</evidence>
<proteinExistence type="inferred from homology"/>
<evidence type="ECO:0000259" key="10">
    <source>
        <dbReference type="Pfam" id="PF16916"/>
    </source>
</evidence>
<dbReference type="SUPFAM" id="SSF160240">
    <property type="entry name" value="Cation efflux protein cytoplasmic domain-like"/>
    <property type="match status" value="1"/>
</dbReference>
<dbReference type="KEGG" id="lxy:O159_26950"/>